<sequence length="316" mass="35999">MKDGILIIDKPQNWTSHDCVAVCRRASGVKKTGHGGTLDPMAEGLLPVFIGRATKIMEYLDLDYKTYRCRAKLGITTDTMDVWGTVVEQRSTEGITEEDIREKMELFRGEISQLPPKYSAVRVKGKRLYEYARDGQDVEIKPRRVRVSRLEIKDIDMEAYTVTFDVTCSKGTYVRSICHDLGEALGCGGSMEALRRTASGVFTLENAVSPQELKTMGPDEIEKRLLDMDLPLRHLGKAEMSRDRAKYFCSGNGIRWHQIKVRREPDEKNCDKYNSRGRRYSDIYTVYESESGRFLGIGYRDQEKNVLKADKILTAV</sequence>
<feature type="active site" description="Nucleophile" evidence="5">
    <location>
        <position position="39"/>
    </location>
</feature>
<dbReference type="InterPro" id="IPR014780">
    <property type="entry name" value="tRNA_psdUridine_synth_TruB"/>
</dbReference>
<keyword evidence="3 5" id="KW-0819">tRNA processing</keyword>
<dbReference type="Proteomes" id="UP000824130">
    <property type="component" value="Unassembled WGS sequence"/>
</dbReference>
<feature type="domain" description="tRNA pseudouridylate synthase B C-terminal" evidence="7">
    <location>
        <begin position="175"/>
        <end position="227"/>
    </location>
</feature>
<dbReference type="Pfam" id="PF01509">
    <property type="entry name" value="TruB_N"/>
    <property type="match status" value="1"/>
</dbReference>
<keyword evidence="4 5" id="KW-0413">Isomerase</keyword>
<evidence type="ECO:0000256" key="2">
    <source>
        <dbReference type="ARBA" id="ARBA00005642"/>
    </source>
</evidence>
<dbReference type="AlphaFoldDB" id="A0A9D1SUD4"/>
<dbReference type="CDD" id="cd02573">
    <property type="entry name" value="PseudoU_synth_EcTruB"/>
    <property type="match status" value="1"/>
</dbReference>
<comment type="caution">
    <text evidence="8">The sequence shown here is derived from an EMBL/GenBank/DDBJ whole genome shotgun (WGS) entry which is preliminary data.</text>
</comment>
<evidence type="ECO:0000259" key="7">
    <source>
        <dbReference type="Pfam" id="PF16198"/>
    </source>
</evidence>
<comment type="similarity">
    <text evidence="2 5">Belongs to the pseudouridine synthase TruB family. Type 1 subfamily.</text>
</comment>
<comment type="function">
    <text evidence="5">Responsible for synthesis of pseudouridine from uracil-55 in the psi GC loop of transfer RNAs.</text>
</comment>
<dbReference type="GO" id="GO:0031119">
    <property type="term" value="P:tRNA pseudouridine synthesis"/>
    <property type="evidence" value="ECO:0007669"/>
    <property type="project" value="UniProtKB-UniRule"/>
</dbReference>
<dbReference type="PANTHER" id="PTHR13767:SF2">
    <property type="entry name" value="PSEUDOURIDYLATE SYNTHASE TRUB1"/>
    <property type="match status" value="1"/>
</dbReference>
<evidence type="ECO:0000256" key="4">
    <source>
        <dbReference type="ARBA" id="ARBA00023235"/>
    </source>
</evidence>
<dbReference type="InterPro" id="IPR020103">
    <property type="entry name" value="PsdUridine_synth_cat_dom_sf"/>
</dbReference>
<dbReference type="InterPro" id="IPR002501">
    <property type="entry name" value="PsdUridine_synth_N"/>
</dbReference>
<dbReference type="NCBIfam" id="TIGR00431">
    <property type="entry name" value="TruB"/>
    <property type="match status" value="1"/>
</dbReference>
<protein>
    <recommendedName>
        <fullName evidence="5">tRNA pseudouridine synthase B</fullName>
        <ecNumber evidence="5">5.4.99.25</ecNumber>
    </recommendedName>
    <alternativeName>
        <fullName evidence="5">tRNA pseudouridine(55) synthase</fullName>
        <shortName evidence="5">Psi55 synthase</shortName>
    </alternativeName>
    <alternativeName>
        <fullName evidence="5">tRNA pseudouridylate synthase</fullName>
    </alternativeName>
    <alternativeName>
        <fullName evidence="5">tRNA-uridine isomerase</fullName>
    </alternativeName>
</protein>
<dbReference type="Pfam" id="PF16198">
    <property type="entry name" value="TruB_C_2"/>
    <property type="match status" value="1"/>
</dbReference>
<dbReference type="InterPro" id="IPR032819">
    <property type="entry name" value="TruB_C"/>
</dbReference>
<reference evidence="8" key="1">
    <citation type="submission" date="2020-10" db="EMBL/GenBank/DDBJ databases">
        <authorList>
            <person name="Gilroy R."/>
        </authorList>
    </citation>
    <scope>NUCLEOTIDE SEQUENCE</scope>
    <source>
        <strain evidence="8">ChiSjej4B22-8349</strain>
    </source>
</reference>
<dbReference type="EMBL" id="DVOB01000053">
    <property type="protein sequence ID" value="HIU95529.1"/>
    <property type="molecule type" value="Genomic_DNA"/>
</dbReference>
<dbReference type="GO" id="GO:0160148">
    <property type="term" value="F:tRNA pseudouridine(55) synthase activity"/>
    <property type="evidence" value="ECO:0007669"/>
    <property type="project" value="UniProtKB-EC"/>
</dbReference>
<name>A0A9D1SUD4_9FIRM</name>
<organism evidence="8 9">
    <name type="scientific">Candidatus Allocopromorpha excrementipullorum</name>
    <dbReference type="NCBI Taxonomy" id="2840743"/>
    <lineage>
        <taxon>Bacteria</taxon>
        <taxon>Bacillati</taxon>
        <taxon>Bacillota</taxon>
        <taxon>Clostridia</taxon>
        <taxon>Eubacteriales</taxon>
        <taxon>Eubacteriaceae</taxon>
        <taxon>Eubacteriaceae incertae sedis</taxon>
        <taxon>Candidatus Allocopromorpha</taxon>
    </lineage>
</organism>
<evidence type="ECO:0000313" key="9">
    <source>
        <dbReference type="Proteomes" id="UP000824130"/>
    </source>
</evidence>
<dbReference type="SUPFAM" id="SSF55120">
    <property type="entry name" value="Pseudouridine synthase"/>
    <property type="match status" value="1"/>
</dbReference>
<evidence type="ECO:0000313" key="8">
    <source>
        <dbReference type="EMBL" id="HIU95529.1"/>
    </source>
</evidence>
<gene>
    <name evidence="5 8" type="primary">truB</name>
    <name evidence="8" type="ORF">IAD25_02295</name>
</gene>
<dbReference type="EC" id="5.4.99.25" evidence="5"/>
<feature type="domain" description="Pseudouridine synthase II N-terminal" evidence="6">
    <location>
        <begin position="24"/>
        <end position="174"/>
    </location>
</feature>
<accession>A0A9D1SUD4</accession>
<reference evidence="8" key="2">
    <citation type="journal article" date="2021" name="PeerJ">
        <title>Extensive microbial diversity within the chicken gut microbiome revealed by metagenomics and culture.</title>
        <authorList>
            <person name="Gilroy R."/>
            <person name="Ravi A."/>
            <person name="Getino M."/>
            <person name="Pursley I."/>
            <person name="Horton D.L."/>
            <person name="Alikhan N.F."/>
            <person name="Baker D."/>
            <person name="Gharbi K."/>
            <person name="Hall N."/>
            <person name="Watson M."/>
            <person name="Adriaenssens E.M."/>
            <person name="Foster-Nyarko E."/>
            <person name="Jarju S."/>
            <person name="Secka A."/>
            <person name="Antonio M."/>
            <person name="Oren A."/>
            <person name="Chaudhuri R.R."/>
            <person name="La Ragione R."/>
            <person name="Hildebrand F."/>
            <person name="Pallen M.J."/>
        </authorList>
    </citation>
    <scope>NUCLEOTIDE SEQUENCE</scope>
    <source>
        <strain evidence="8">ChiSjej4B22-8349</strain>
    </source>
</reference>
<evidence type="ECO:0000256" key="5">
    <source>
        <dbReference type="HAMAP-Rule" id="MF_01080"/>
    </source>
</evidence>
<dbReference type="Gene3D" id="3.30.2350.10">
    <property type="entry name" value="Pseudouridine synthase"/>
    <property type="match status" value="1"/>
</dbReference>
<dbReference type="HAMAP" id="MF_01080">
    <property type="entry name" value="TruB_bact"/>
    <property type="match status" value="1"/>
</dbReference>
<evidence type="ECO:0000256" key="1">
    <source>
        <dbReference type="ARBA" id="ARBA00000385"/>
    </source>
</evidence>
<comment type="catalytic activity">
    <reaction evidence="1 5">
        <text>uridine(55) in tRNA = pseudouridine(55) in tRNA</text>
        <dbReference type="Rhea" id="RHEA:42532"/>
        <dbReference type="Rhea" id="RHEA-COMP:10101"/>
        <dbReference type="Rhea" id="RHEA-COMP:10102"/>
        <dbReference type="ChEBI" id="CHEBI:65314"/>
        <dbReference type="ChEBI" id="CHEBI:65315"/>
        <dbReference type="EC" id="5.4.99.25"/>
    </reaction>
</comment>
<dbReference type="GO" id="GO:1990481">
    <property type="term" value="P:mRNA pseudouridine synthesis"/>
    <property type="evidence" value="ECO:0007669"/>
    <property type="project" value="TreeGrafter"/>
</dbReference>
<evidence type="ECO:0000256" key="3">
    <source>
        <dbReference type="ARBA" id="ARBA00022694"/>
    </source>
</evidence>
<dbReference type="PANTHER" id="PTHR13767">
    <property type="entry name" value="TRNA-PSEUDOURIDINE SYNTHASE"/>
    <property type="match status" value="1"/>
</dbReference>
<proteinExistence type="inferred from homology"/>
<dbReference type="GO" id="GO:0003723">
    <property type="term" value="F:RNA binding"/>
    <property type="evidence" value="ECO:0007669"/>
    <property type="project" value="InterPro"/>
</dbReference>
<evidence type="ECO:0000259" key="6">
    <source>
        <dbReference type="Pfam" id="PF01509"/>
    </source>
</evidence>